<gene>
    <name evidence="2" type="ORF">PLEPLA_LOCUS47921</name>
</gene>
<reference evidence="2" key="1">
    <citation type="submission" date="2020-03" db="EMBL/GenBank/DDBJ databases">
        <authorList>
            <person name="Weist P."/>
        </authorList>
    </citation>
    <scope>NUCLEOTIDE SEQUENCE</scope>
</reference>
<protein>
    <submittedName>
        <fullName evidence="2">Uncharacterized protein</fullName>
    </submittedName>
</protein>
<accession>A0A9N7VZE1</accession>
<feature type="region of interest" description="Disordered" evidence="1">
    <location>
        <begin position="1"/>
        <end position="84"/>
    </location>
</feature>
<proteinExistence type="predicted"/>
<feature type="compositionally biased region" description="Polar residues" evidence="1">
    <location>
        <begin position="62"/>
        <end position="81"/>
    </location>
</feature>
<dbReference type="Proteomes" id="UP001153269">
    <property type="component" value="Unassembled WGS sequence"/>
</dbReference>
<organism evidence="2 3">
    <name type="scientific">Pleuronectes platessa</name>
    <name type="common">European plaice</name>
    <dbReference type="NCBI Taxonomy" id="8262"/>
    <lineage>
        <taxon>Eukaryota</taxon>
        <taxon>Metazoa</taxon>
        <taxon>Chordata</taxon>
        <taxon>Craniata</taxon>
        <taxon>Vertebrata</taxon>
        <taxon>Euteleostomi</taxon>
        <taxon>Actinopterygii</taxon>
        <taxon>Neopterygii</taxon>
        <taxon>Teleostei</taxon>
        <taxon>Neoteleostei</taxon>
        <taxon>Acanthomorphata</taxon>
        <taxon>Carangaria</taxon>
        <taxon>Pleuronectiformes</taxon>
        <taxon>Pleuronectoidei</taxon>
        <taxon>Pleuronectidae</taxon>
        <taxon>Pleuronectes</taxon>
    </lineage>
</organism>
<dbReference type="AlphaFoldDB" id="A0A9N7VZE1"/>
<keyword evidence="3" id="KW-1185">Reference proteome</keyword>
<feature type="region of interest" description="Disordered" evidence="1">
    <location>
        <begin position="104"/>
        <end position="129"/>
    </location>
</feature>
<name>A0A9N7VZE1_PLEPL</name>
<comment type="caution">
    <text evidence="2">The sequence shown here is derived from an EMBL/GenBank/DDBJ whole genome shotgun (WGS) entry which is preliminary data.</text>
</comment>
<evidence type="ECO:0000313" key="2">
    <source>
        <dbReference type="EMBL" id="CAB1460084.1"/>
    </source>
</evidence>
<feature type="compositionally biased region" description="Basic and acidic residues" evidence="1">
    <location>
        <begin position="109"/>
        <end position="129"/>
    </location>
</feature>
<evidence type="ECO:0000256" key="1">
    <source>
        <dbReference type="SAM" id="MobiDB-lite"/>
    </source>
</evidence>
<sequence length="129" mass="13528">MRALIGKGGSHPTIGAESQACYSQSVSQRERVSAGGGRGAQGKCGPEAERRVQGTEPETKAPVQTQTASATGEKSSLTSSCYERDAAAGTTAVPRFPFFLVSSGGRARSLKDMKDDTPSQRCSDEDNEI</sequence>
<evidence type="ECO:0000313" key="3">
    <source>
        <dbReference type="Proteomes" id="UP001153269"/>
    </source>
</evidence>
<dbReference type="EMBL" id="CADEAL010004460">
    <property type="protein sequence ID" value="CAB1460084.1"/>
    <property type="molecule type" value="Genomic_DNA"/>
</dbReference>
<feature type="compositionally biased region" description="Basic and acidic residues" evidence="1">
    <location>
        <begin position="46"/>
        <end position="59"/>
    </location>
</feature>